<evidence type="ECO:0000256" key="2">
    <source>
        <dbReference type="RuleBase" id="RU363116"/>
    </source>
</evidence>
<organism evidence="3 4">
    <name type="scientific">Leptobrachium leishanense</name>
    <name type="common">Leishan spiny toad</name>
    <dbReference type="NCBI Taxonomy" id="445787"/>
    <lineage>
        <taxon>Eukaryota</taxon>
        <taxon>Metazoa</taxon>
        <taxon>Chordata</taxon>
        <taxon>Craniata</taxon>
        <taxon>Vertebrata</taxon>
        <taxon>Euteleostomi</taxon>
        <taxon>Amphibia</taxon>
        <taxon>Batrachia</taxon>
        <taxon>Anura</taxon>
        <taxon>Pelobatoidea</taxon>
        <taxon>Megophryidae</taxon>
        <taxon>Leptobrachium</taxon>
    </lineage>
</organism>
<dbReference type="OrthoDB" id="191150at2759"/>
<dbReference type="GeneTree" id="ENSGT01050000246293"/>
<sequence length="260" mass="28654">MANPAVADPLHNTAPPSYNTIAPYAPPVTYPPAPYLPAVDTVQLKGVPPGLEYLVQINQLILQQKFSVSQGSGRTFDVLDAAAQRLFQAKQHSQCCGPVYNVRLKDNSNGDILELVEDCGCNCTRQMKVYSRDAALLGYVKLHNNSVVTHLSLLSPTTEVILIIIGPGFETNVFGNASFEVKSKDEQHVVGIMKNESENQFLVSFPLDLEVTVKALLLSACFYLVRDHFILQKEQWISCVSLRPLINPLSADFVPIKKIS</sequence>
<dbReference type="Ensembl" id="ENSLLET00000044025.1">
    <property type="protein sequence ID" value="ENSLLEP00000042331.1"/>
    <property type="gene ID" value="ENSLLEG00000026911.1"/>
</dbReference>
<protein>
    <recommendedName>
        <fullName evidence="2">Phospholipid scramblase</fullName>
    </recommendedName>
</protein>
<proteinExistence type="inferred from homology"/>
<accession>A0A8C5QUI1</accession>
<dbReference type="PANTHER" id="PTHR23248:SF69">
    <property type="entry name" value="PHOSPHOLIPID SCRAMBLASE"/>
    <property type="match status" value="1"/>
</dbReference>
<dbReference type="AlphaFoldDB" id="A0A8C5QUI1"/>
<comment type="cofactor">
    <cofactor evidence="2">
        <name>Ca(2+)</name>
        <dbReference type="ChEBI" id="CHEBI:29108"/>
    </cofactor>
</comment>
<keyword evidence="2" id="KW-0449">Lipoprotein</keyword>
<name>A0A8C5QUI1_9ANUR</name>
<evidence type="ECO:0000256" key="1">
    <source>
        <dbReference type="ARBA" id="ARBA00005350"/>
    </source>
</evidence>
<evidence type="ECO:0000313" key="3">
    <source>
        <dbReference type="Ensembl" id="ENSLLEP00000042331.1"/>
    </source>
</evidence>
<dbReference type="GO" id="GO:0017128">
    <property type="term" value="F:phospholipid scramblase activity"/>
    <property type="evidence" value="ECO:0007669"/>
    <property type="project" value="InterPro"/>
</dbReference>
<dbReference type="GO" id="GO:0005886">
    <property type="term" value="C:plasma membrane"/>
    <property type="evidence" value="ECO:0007669"/>
    <property type="project" value="TreeGrafter"/>
</dbReference>
<dbReference type="Pfam" id="PF03803">
    <property type="entry name" value="Scramblase"/>
    <property type="match status" value="1"/>
</dbReference>
<keyword evidence="4" id="KW-1185">Reference proteome</keyword>
<comment type="similarity">
    <text evidence="1 2">Belongs to the phospholipid scramblase family.</text>
</comment>
<dbReference type="InterPro" id="IPR005552">
    <property type="entry name" value="Scramblase"/>
</dbReference>
<reference evidence="3" key="1">
    <citation type="submission" date="2025-08" db="UniProtKB">
        <authorList>
            <consortium name="Ensembl"/>
        </authorList>
    </citation>
    <scope>IDENTIFICATION</scope>
</reference>
<dbReference type="PANTHER" id="PTHR23248">
    <property type="entry name" value="PHOSPHOLIPID SCRAMBLASE-RELATED"/>
    <property type="match status" value="1"/>
</dbReference>
<keyword evidence="2" id="KW-0106">Calcium</keyword>
<reference evidence="3" key="2">
    <citation type="submission" date="2025-09" db="UniProtKB">
        <authorList>
            <consortium name="Ensembl"/>
        </authorList>
    </citation>
    <scope>IDENTIFICATION</scope>
</reference>
<dbReference type="Proteomes" id="UP000694569">
    <property type="component" value="Unplaced"/>
</dbReference>
<comment type="function">
    <text evidence="2">May mediate accelerated ATP-independent bidirectional transbilayer migration of phospholipids upon binding calcium ions that results in a loss of phospholipid asymmetry in the plasma membrane.</text>
</comment>
<keyword evidence="2" id="KW-0564">Palmitate</keyword>
<evidence type="ECO:0000313" key="4">
    <source>
        <dbReference type="Proteomes" id="UP000694569"/>
    </source>
</evidence>